<feature type="compositionally biased region" description="Basic and acidic residues" evidence="1">
    <location>
        <begin position="49"/>
        <end position="72"/>
    </location>
</feature>
<reference evidence="3 4" key="1">
    <citation type="submission" date="2023-03" db="EMBL/GenBank/DDBJ databases">
        <title>Genome insight into feeding habits of ladybird beetles.</title>
        <authorList>
            <person name="Li H.-S."/>
            <person name="Huang Y.-H."/>
            <person name="Pang H."/>
        </authorList>
    </citation>
    <scope>NUCLEOTIDE SEQUENCE [LARGE SCALE GENOMIC DNA]</scope>
    <source>
        <strain evidence="3">SYSU_2023b</strain>
        <tissue evidence="3">Whole body</tissue>
    </source>
</reference>
<feature type="compositionally biased region" description="Polar residues" evidence="1">
    <location>
        <begin position="76"/>
        <end position="88"/>
    </location>
</feature>
<evidence type="ECO:0000256" key="1">
    <source>
        <dbReference type="SAM" id="MobiDB-lite"/>
    </source>
</evidence>
<accession>A0AAW1UQW9</accession>
<evidence type="ECO:0000313" key="3">
    <source>
        <dbReference type="EMBL" id="KAK9883455.1"/>
    </source>
</evidence>
<dbReference type="SUPFAM" id="SSF47769">
    <property type="entry name" value="SAM/Pointed domain"/>
    <property type="match status" value="1"/>
</dbReference>
<dbReference type="InterPro" id="IPR013761">
    <property type="entry name" value="SAM/pointed_sf"/>
</dbReference>
<evidence type="ECO:0000259" key="2">
    <source>
        <dbReference type="SMART" id="SM00454"/>
    </source>
</evidence>
<feature type="compositionally biased region" description="Basic and acidic residues" evidence="1">
    <location>
        <begin position="21"/>
        <end position="39"/>
    </location>
</feature>
<feature type="domain" description="SAM" evidence="2">
    <location>
        <begin position="282"/>
        <end position="347"/>
    </location>
</feature>
<gene>
    <name evidence="3" type="ORF">WA026_001633</name>
</gene>
<comment type="caution">
    <text evidence="3">The sequence shown here is derived from an EMBL/GenBank/DDBJ whole genome shotgun (WGS) entry which is preliminary data.</text>
</comment>
<organism evidence="3 4">
    <name type="scientific">Henosepilachna vigintioctopunctata</name>
    <dbReference type="NCBI Taxonomy" id="420089"/>
    <lineage>
        <taxon>Eukaryota</taxon>
        <taxon>Metazoa</taxon>
        <taxon>Ecdysozoa</taxon>
        <taxon>Arthropoda</taxon>
        <taxon>Hexapoda</taxon>
        <taxon>Insecta</taxon>
        <taxon>Pterygota</taxon>
        <taxon>Neoptera</taxon>
        <taxon>Endopterygota</taxon>
        <taxon>Coleoptera</taxon>
        <taxon>Polyphaga</taxon>
        <taxon>Cucujiformia</taxon>
        <taxon>Coccinelloidea</taxon>
        <taxon>Coccinellidae</taxon>
        <taxon>Epilachninae</taxon>
        <taxon>Epilachnini</taxon>
        <taxon>Henosepilachna</taxon>
    </lineage>
</organism>
<dbReference type="Pfam" id="PF00536">
    <property type="entry name" value="SAM_1"/>
    <property type="match status" value="1"/>
</dbReference>
<dbReference type="CDD" id="cd09517">
    <property type="entry name" value="SAM_USH1G_HARP"/>
    <property type="match status" value="1"/>
</dbReference>
<dbReference type="SMART" id="SM00454">
    <property type="entry name" value="SAM"/>
    <property type="match status" value="1"/>
</dbReference>
<name>A0AAW1UQW9_9CUCU</name>
<dbReference type="EMBL" id="JARQZJ010000091">
    <property type="protein sequence ID" value="KAK9883455.1"/>
    <property type="molecule type" value="Genomic_DNA"/>
</dbReference>
<dbReference type="AlphaFoldDB" id="A0AAW1UQW9"/>
<dbReference type="InterPro" id="IPR001660">
    <property type="entry name" value="SAM"/>
</dbReference>
<protein>
    <recommendedName>
        <fullName evidence="2">SAM domain-containing protein</fullName>
    </recommendedName>
</protein>
<dbReference type="Gene3D" id="1.10.150.50">
    <property type="entry name" value="Transcription Factor, Ets-1"/>
    <property type="match status" value="1"/>
</dbReference>
<dbReference type="Proteomes" id="UP001431783">
    <property type="component" value="Unassembled WGS sequence"/>
</dbReference>
<feature type="region of interest" description="Disordered" evidence="1">
    <location>
        <begin position="18"/>
        <end position="88"/>
    </location>
</feature>
<evidence type="ECO:0000313" key="4">
    <source>
        <dbReference type="Proteomes" id="UP001431783"/>
    </source>
</evidence>
<sequence>MNNKEDILRFLDRVSGQIDAGDEKKAKNMREKAEKMSEKRVKKFNKIQIKKEQEEEKLERKGQKKSKIETLKSKMKSGSMSNLSKVGTVPSRTSFSAIVNGNTLSSGKMLSTIQRKVLSKNNRLANMEDDLSEIEDGKRTISSLKGYRRDSEILYSGTLEPTRRGKLDGVFNEADQADIHNEDTPPPSNGMSRSRSQPDFLQQLREENASKEVHEAPASIFVRPGIGSIAFRKSITNNFSGFSGTEITTTEESSIGSGDSNFGQRNNLLSIDDELSDVESSEDENPSGPLERFLTAWGLGEYLSKFEDQKIDLETLMLLTENDLNSLNLPLGPYRKLVTAVNERKSALENPGEVVDSML</sequence>
<feature type="region of interest" description="Disordered" evidence="1">
    <location>
        <begin position="174"/>
        <end position="197"/>
    </location>
</feature>
<proteinExistence type="predicted"/>
<keyword evidence="4" id="KW-1185">Reference proteome</keyword>